<dbReference type="PANTHER" id="PTHR34997:SF1">
    <property type="entry name" value="PEPTIDOGLYCAN-BINDING LYSIN DOMAIN"/>
    <property type="match status" value="1"/>
</dbReference>
<dbReference type="Gene3D" id="3.10.350.10">
    <property type="entry name" value="LysM domain"/>
    <property type="match status" value="1"/>
</dbReference>
<protein>
    <recommendedName>
        <fullName evidence="3">Carbohydrate-binding module family 50 protein</fullName>
    </recommendedName>
</protein>
<dbReference type="eggNOG" id="KOG2806">
    <property type="taxonomic scope" value="Eukaryota"/>
</dbReference>
<dbReference type="InterPro" id="IPR052210">
    <property type="entry name" value="LysM1-like"/>
</dbReference>
<name>M2SU14_COCSN</name>
<gene>
    <name evidence="1" type="ORF">COCSADRAFT_29528</name>
</gene>
<dbReference type="STRING" id="665912.M2SU14"/>
<evidence type="ECO:0008006" key="3">
    <source>
        <dbReference type="Google" id="ProtNLM"/>
    </source>
</evidence>
<evidence type="ECO:0000313" key="2">
    <source>
        <dbReference type="Proteomes" id="UP000016934"/>
    </source>
</evidence>
<organism evidence="1 2">
    <name type="scientific">Cochliobolus sativus (strain ND90Pr / ATCC 201652)</name>
    <name type="common">Common root rot and spot blotch fungus</name>
    <name type="synonym">Bipolaris sorokiniana</name>
    <dbReference type="NCBI Taxonomy" id="665912"/>
    <lineage>
        <taxon>Eukaryota</taxon>
        <taxon>Fungi</taxon>
        <taxon>Dikarya</taxon>
        <taxon>Ascomycota</taxon>
        <taxon>Pezizomycotina</taxon>
        <taxon>Dothideomycetes</taxon>
        <taxon>Pleosporomycetidae</taxon>
        <taxon>Pleosporales</taxon>
        <taxon>Pleosporineae</taxon>
        <taxon>Pleosporaceae</taxon>
        <taxon>Bipolaris</taxon>
    </lineage>
</organism>
<dbReference type="OMA" id="CTAYCTH"/>
<dbReference type="KEGG" id="bsc:COCSADRAFT_29528"/>
<dbReference type="EMBL" id="KB445650">
    <property type="protein sequence ID" value="EMD60282.1"/>
    <property type="molecule type" value="Genomic_DNA"/>
</dbReference>
<dbReference type="InterPro" id="IPR036779">
    <property type="entry name" value="LysM_dom_sf"/>
</dbReference>
<accession>M2SU14</accession>
<dbReference type="PANTHER" id="PTHR34997">
    <property type="entry name" value="AM15"/>
    <property type="match status" value="1"/>
</dbReference>
<sequence>MQTDILGTYHRHQCDLAAAVNGVTLEELVLWNPDLDANVNSSTCSFIQGVLYCGKSYVDRPDPPVAGPDFAFPLREGYDVDCTEFADVPKGFTCTDVLGVFGLNIAQFYRMNPAVSTDCKTSFWKNQAYCVGTADSISVTGSAQPTPGTTSGLVLPTPNQANSAVSNCNNFAQALEGDYCYLFAERNAIITTQLYAWNRVLENGNACGSSFWKDYWCCIVVSAWKCS</sequence>
<dbReference type="GO" id="GO:0008061">
    <property type="term" value="F:chitin binding"/>
    <property type="evidence" value="ECO:0007669"/>
    <property type="project" value="InterPro"/>
</dbReference>
<keyword evidence="2" id="KW-1185">Reference proteome</keyword>
<dbReference type="GeneID" id="19136060"/>
<dbReference type="RefSeq" id="XP_007703556.1">
    <property type="nucleotide sequence ID" value="XM_007705366.1"/>
</dbReference>
<proteinExistence type="predicted"/>
<dbReference type="HOGENOM" id="CLU_010591_0_0_1"/>
<evidence type="ECO:0000313" key="1">
    <source>
        <dbReference type="EMBL" id="EMD60282.1"/>
    </source>
</evidence>
<reference evidence="2" key="2">
    <citation type="journal article" date="2013" name="PLoS Genet.">
        <title>Comparative genome structure, secondary metabolite, and effector coding capacity across Cochliobolus pathogens.</title>
        <authorList>
            <person name="Condon B.J."/>
            <person name="Leng Y."/>
            <person name="Wu D."/>
            <person name="Bushley K.E."/>
            <person name="Ohm R.A."/>
            <person name="Otillar R."/>
            <person name="Martin J."/>
            <person name="Schackwitz W."/>
            <person name="Grimwood J."/>
            <person name="MohdZainudin N."/>
            <person name="Xue C."/>
            <person name="Wang R."/>
            <person name="Manning V.A."/>
            <person name="Dhillon B."/>
            <person name="Tu Z.J."/>
            <person name="Steffenson B.J."/>
            <person name="Salamov A."/>
            <person name="Sun H."/>
            <person name="Lowry S."/>
            <person name="LaButti K."/>
            <person name="Han J."/>
            <person name="Copeland A."/>
            <person name="Lindquist E."/>
            <person name="Barry K."/>
            <person name="Schmutz J."/>
            <person name="Baker S.E."/>
            <person name="Ciuffetti L.M."/>
            <person name="Grigoriev I.V."/>
            <person name="Zhong S."/>
            <person name="Turgeon B.G."/>
        </authorList>
    </citation>
    <scope>NUCLEOTIDE SEQUENCE [LARGE SCALE GENOMIC DNA]</scope>
    <source>
        <strain evidence="2">ND90Pr / ATCC 201652</strain>
    </source>
</reference>
<dbReference type="OrthoDB" id="5985073at2759"/>
<dbReference type="AlphaFoldDB" id="M2SU14"/>
<dbReference type="Proteomes" id="UP000016934">
    <property type="component" value="Unassembled WGS sequence"/>
</dbReference>
<reference evidence="1 2" key="1">
    <citation type="journal article" date="2012" name="PLoS Pathog.">
        <title>Diverse lifestyles and strategies of plant pathogenesis encoded in the genomes of eighteen Dothideomycetes fungi.</title>
        <authorList>
            <person name="Ohm R.A."/>
            <person name="Feau N."/>
            <person name="Henrissat B."/>
            <person name="Schoch C.L."/>
            <person name="Horwitz B.A."/>
            <person name="Barry K.W."/>
            <person name="Condon B.J."/>
            <person name="Copeland A.C."/>
            <person name="Dhillon B."/>
            <person name="Glaser F."/>
            <person name="Hesse C.N."/>
            <person name="Kosti I."/>
            <person name="LaButti K."/>
            <person name="Lindquist E.A."/>
            <person name="Lucas S."/>
            <person name="Salamov A.A."/>
            <person name="Bradshaw R.E."/>
            <person name="Ciuffetti L."/>
            <person name="Hamelin R.C."/>
            <person name="Kema G.H.J."/>
            <person name="Lawrence C."/>
            <person name="Scott J.A."/>
            <person name="Spatafora J.W."/>
            <person name="Turgeon B.G."/>
            <person name="de Wit P.J.G.M."/>
            <person name="Zhong S."/>
            <person name="Goodwin S.B."/>
            <person name="Grigoriev I.V."/>
        </authorList>
    </citation>
    <scope>NUCLEOTIDE SEQUENCE [LARGE SCALE GENOMIC DNA]</scope>
    <source>
        <strain evidence="2">ND90Pr / ATCC 201652</strain>
    </source>
</reference>